<evidence type="ECO:0008006" key="3">
    <source>
        <dbReference type="Google" id="ProtNLM"/>
    </source>
</evidence>
<gene>
    <name evidence="1" type="ORF">FYL31_13975</name>
</gene>
<name>A0A5S4VJ91_9FIRM</name>
<comment type="caution">
    <text evidence="1">The sequence shown here is derived from an EMBL/GenBank/DDBJ whole genome shotgun (WGS) entry which is preliminary data.</text>
</comment>
<dbReference type="RefSeq" id="WP_148873380.1">
    <property type="nucleotide sequence ID" value="NZ_VSTF01000023.1"/>
</dbReference>
<proteinExistence type="predicted"/>
<sequence length="533" mass="63284">MQDLKIQYYYEDNINMLWDRLRSDSLKHDFYRQLQFIADKRWDGSEVNEVPFGESYPRFAVMNMQQFIFYFYYRTQMLKRNYMIPMHISYMYVFVYEILTGVEELDVEELNSLLNYLIDNIRKHFTLNLYGGDGDYALTSKIEKWKPNIFKVYEYKRNKVLPANVDTISFAKNDIRLWENIGHYNIEESVFIKSYNLMNDVCNVLNTIIEKLENEFKPKNIDIIERMVGKLDKKLDFESYFHTSVWTNSSMQYFLPLECARIIYNYRQSEKVDIVDDYGNTMRQVFMNVDEIEINFAGYVLKSIEYLFRLNTNYKAKLHQPKIDISKPGIISGSGKRKVRYYSADAKKREQQYQLLKMIPDILDIIDKTITKYVLDNKLSFEKLCSNHKYDLLDKEKTKSEINQTVANKIKLEIIDEKSLQAARNVLYENQNLLIVDDDVDSIQIEMREEANENSTLSILEREFLDVLLHNGDIDAFEKKAMENYISLNMLTENINGKAIDEIGDYIIENNNGALSLIKEYNDICEKWVNKDE</sequence>
<protein>
    <recommendedName>
        <fullName evidence="3">TerB-C domain-containing protein</fullName>
    </recommendedName>
</protein>
<reference evidence="1 2" key="2">
    <citation type="submission" date="2019-09" db="EMBL/GenBank/DDBJ databases">
        <title>Strain-level analysis of Eubacterium rectale using genomes from metagenomes.</title>
        <authorList>
            <person name="Karcher N."/>
            <person name="Segata N."/>
        </authorList>
    </citation>
    <scope>NUCLEOTIDE SEQUENCE [LARGE SCALE GENOMIC DNA]</scope>
    <source>
        <strain evidence="1 2">T3WBe13</strain>
    </source>
</reference>
<organism evidence="1 2">
    <name type="scientific">Agathobacter rectalis</name>
    <dbReference type="NCBI Taxonomy" id="39491"/>
    <lineage>
        <taxon>Bacteria</taxon>
        <taxon>Bacillati</taxon>
        <taxon>Bacillota</taxon>
        <taxon>Clostridia</taxon>
        <taxon>Lachnospirales</taxon>
        <taxon>Lachnospiraceae</taxon>
        <taxon>Agathobacter</taxon>
    </lineage>
</organism>
<accession>A0A5S4VJ91</accession>
<dbReference type="Proteomes" id="UP000324327">
    <property type="component" value="Unassembled WGS sequence"/>
</dbReference>
<evidence type="ECO:0000313" key="2">
    <source>
        <dbReference type="Proteomes" id="UP000324327"/>
    </source>
</evidence>
<reference evidence="1 2" key="1">
    <citation type="submission" date="2019-08" db="EMBL/GenBank/DDBJ databases">
        <authorList>
            <person name="Duncan S."/>
            <person name="Walker A."/>
        </authorList>
    </citation>
    <scope>NUCLEOTIDE SEQUENCE [LARGE SCALE GENOMIC DNA]</scope>
    <source>
        <strain evidence="1 2">T3WBe13</strain>
    </source>
</reference>
<evidence type="ECO:0000313" key="1">
    <source>
        <dbReference type="EMBL" id="TYL56940.1"/>
    </source>
</evidence>
<dbReference type="AlphaFoldDB" id="A0A5S4VJ91"/>
<dbReference type="EMBL" id="VSTF01000023">
    <property type="protein sequence ID" value="TYL56940.1"/>
    <property type="molecule type" value="Genomic_DNA"/>
</dbReference>